<dbReference type="PANTHER" id="PTHR47067:SF4">
    <property type="entry name" value="PROTEIN WVD2-LIKE 7 ISOFORM X1"/>
    <property type="match status" value="1"/>
</dbReference>
<gene>
    <name evidence="2" type="ORF">SLEP1_g20772</name>
</gene>
<dbReference type="AlphaFoldDB" id="A0AAV5JBC2"/>
<sequence length="241" mass="26970">MATEADTHPSFCNQSWYCQDLSSDHQNYEGESTILDHGSVSFGRYAGELAWEKWSVFTHNRCQEELEKFKAPGFVAQKKAYFEEYYKKIRAMKELQAQQQDIDQLGPSQEIPGSSVSIEYGATDTAFLSKEDEEKNVSENQKLECGKTCDLNSSRGCISNNSQQVVKETQSHSSESNNANFVDGACVSLKLPHEKASCHHASSVGKRLRTVQQNGLIPGQVGQDINKMGKHEPLLKDKVKK</sequence>
<keyword evidence="3" id="KW-1185">Reference proteome</keyword>
<evidence type="ECO:0000256" key="1">
    <source>
        <dbReference type="SAM" id="MobiDB-lite"/>
    </source>
</evidence>
<dbReference type="EMBL" id="BPVZ01000030">
    <property type="protein sequence ID" value="GKV09245.1"/>
    <property type="molecule type" value="Genomic_DNA"/>
</dbReference>
<proteinExistence type="predicted"/>
<dbReference type="PANTHER" id="PTHR47067">
    <property type="entry name" value="TPX2 (TARGETING PROTEIN FOR XKLP2) PROTEIN FAMILY-RELATED"/>
    <property type="match status" value="1"/>
</dbReference>
<comment type="caution">
    <text evidence="2">The sequence shown here is derived from an EMBL/GenBank/DDBJ whole genome shotgun (WGS) entry which is preliminary data.</text>
</comment>
<feature type="region of interest" description="Disordered" evidence="1">
    <location>
        <begin position="219"/>
        <end position="241"/>
    </location>
</feature>
<evidence type="ECO:0008006" key="4">
    <source>
        <dbReference type="Google" id="ProtNLM"/>
    </source>
</evidence>
<evidence type="ECO:0000313" key="2">
    <source>
        <dbReference type="EMBL" id="GKV09245.1"/>
    </source>
</evidence>
<dbReference type="InterPro" id="IPR044216">
    <property type="entry name" value="WDL7"/>
</dbReference>
<evidence type="ECO:0000313" key="3">
    <source>
        <dbReference type="Proteomes" id="UP001054252"/>
    </source>
</evidence>
<protein>
    <recommendedName>
        <fullName evidence="4">Protein WVD2-like 7</fullName>
    </recommendedName>
</protein>
<reference evidence="2 3" key="1">
    <citation type="journal article" date="2021" name="Commun. Biol.">
        <title>The genome of Shorea leprosula (Dipterocarpaceae) highlights the ecological relevance of drought in aseasonal tropical rainforests.</title>
        <authorList>
            <person name="Ng K.K.S."/>
            <person name="Kobayashi M.J."/>
            <person name="Fawcett J.A."/>
            <person name="Hatakeyama M."/>
            <person name="Paape T."/>
            <person name="Ng C.H."/>
            <person name="Ang C.C."/>
            <person name="Tnah L.H."/>
            <person name="Lee C.T."/>
            <person name="Nishiyama T."/>
            <person name="Sese J."/>
            <person name="O'Brien M.J."/>
            <person name="Copetti D."/>
            <person name="Mohd Noor M.I."/>
            <person name="Ong R.C."/>
            <person name="Putra M."/>
            <person name="Sireger I.Z."/>
            <person name="Indrioko S."/>
            <person name="Kosugi Y."/>
            <person name="Izuno A."/>
            <person name="Isagi Y."/>
            <person name="Lee S.L."/>
            <person name="Shimizu K.K."/>
        </authorList>
    </citation>
    <scope>NUCLEOTIDE SEQUENCE [LARGE SCALE GENOMIC DNA]</scope>
    <source>
        <strain evidence="2">214</strain>
    </source>
</reference>
<organism evidence="2 3">
    <name type="scientific">Rubroshorea leprosula</name>
    <dbReference type="NCBI Taxonomy" id="152421"/>
    <lineage>
        <taxon>Eukaryota</taxon>
        <taxon>Viridiplantae</taxon>
        <taxon>Streptophyta</taxon>
        <taxon>Embryophyta</taxon>
        <taxon>Tracheophyta</taxon>
        <taxon>Spermatophyta</taxon>
        <taxon>Magnoliopsida</taxon>
        <taxon>eudicotyledons</taxon>
        <taxon>Gunneridae</taxon>
        <taxon>Pentapetalae</taxon>
        <taxon>rosids</taxon>
        <taxon>malvids</taxon>
        <taxon>Malvales</taxon>
        <taxon>Dipterocarpaceae</taxon>
        <taxon>Rubroshorea</taxon>
    </lineage>
</organism>
<dbReference type="Proteomes" id="UP001054252">
    <property type="component" value="Unassembled WGS sequence"/>
</dbReference>
<name>A0AAV5JBC2_9ROSI</name>
<accession>A0AAV5JBC2</accession>
<feature type="compositionally biased region" description="Basic and acidic residues" evidence="1">
    <location>
        <begin position="227"/>
        <end position="241"/>
    </location>
</feature>